<sequence>MEKEVLSFYSDLVGTATTKLNHMDIDVIRKGAQLIEASKASLIKPFSKKEVWDSLNNIADDKTPGLDGFSAKFFKSSWNIVKSDLFAAIHDFYQHNHILAAINYAVVSLIHKIHDVEYMKDLRPISCCTTMYKIL</sequence>
<proteinExistence type="predicted"/>
<dbReference type="Proteomes" id="UP001157006">
    <property type="component" value="Chromosome 6"/>
</dbReference>
<evidence type="ECO:0000313" key="1">
    <source>
        <dbReference type="EMBL" id="CAI8619135.1"/>
    </source>
</evidence>
<reference evidence="1 2" key="1">
    <citation type="submission" date="2023-01" db="EMBL/GenBank/DDBJ databases">
        <authorList>
            <person name="Kreplak J."/>
        </authorList>
    </citation>
    <scope>NUCLEOTIDE SEQUENCE [LARGE SCALE GENOMIC DNA]</scope>
</reference>
<dbReference type="EMBL" id="OX451741">
    <property type="protein sequence ID" value="CAI8619135.1"/>
    <property type="molecule type" value="Genomic_DNA"/>
</dbReference>
<evidence type="ECO:0000313" key="2">
    <source>
        <dbReference type="Proteomes" id="UP001157006"/>
    </source>
</evidence>
<keyword evidence="2" id="KW-1185">Reference proteome</keyword>
<name>A0AAV1B981_VICFA</name>
<gene>
    <name evidence="1" type="ORF">VFH_VI156280</name>
</gene>
<protein>
    <recommendedName>
        <fullName evidence="3">Reverse transcriptase</fullName>
    </recommendedName>
</protein>
<organism evidence="1 2">
    <name type="scientific">Vicia faba</name>
    <name type="common">Broad bean</name>
    <name type="synonym">Faba vulgaris</name>
    <dbReference type="NCBI Taxonomy" id="3906"/>
    <lineage>
        <taxon>Eukaryota</taxon>
        <taxon>Viridiplantae</taxon>
        <taxon>Streptophyta</taxon>
        <taxon>Embryophyta</taxon>
        <taxon>Tracheophyta</taxon>
        <taxon>Spermatophyta</taxon>
        <taxon>Magnoliopsida</taxon>
        <taxon>eudicotyledons</taxon>
        <taxon>Gunneridae</taxon>
        <taxon>Pentapetalae</taxon>
        <taxon>rosids</taxon>
        <taxon>fabids</taxon>
        <taxon>Fabales</taxon>
        <taxon>Fabaceae</taxon>
        <taxon>Papilionoideae</taxon>
        <taxon>50 kb inversion clade</taxon>
        <taxon>NPAAA clade</taxon>
        <taxon>Hologalegina</taxon>
        <taxon>IRL clade</taxon>
        <taxon>Fabeae</taxon>
        <taxon>Vicia</taxon>
    </lineage>
</organism>
<dbReference type="AlphaFoldDB" id="A0AAV1B981"/>
<evidence type="ECO:0008006" key="3">
    <source>
        <dbReference type="Google" id="ProtNLM"/>
    </source>
</evidence>
<accession>A0AAV1B981</accession>